<organism evidence="4 5">
    <name type="scientific">Streptacidiphilus pinicola</name>
    <dbReference type="NCBI Taxonomy" id="2219663"/>
    <lineage>
        <taxon>Bacteria</taxon>
        <taxon>Bacillati</taxon>
        <taxon>Actinomycetota</taxon>
        <taxon>Actinomycetes</taxon>
        <taxon>Kitasatosporales</taxon>
        <taxon>Streptomycetaceae</taxon>
        <taxon>Streptacidiphilus</taxon>
    </lineage>
</organism>
<evidence type="ECO:0000313" key="5">
    <source>
        <dbReference type="Proteomes" id="UP000248889"/>
    </source>
</evidence>
<dbReference type="PROSITE" id="PS51186">
    <property type="entry name" value="GNAT"/>
    <property type="match status" value="2"/>
</dbReference>
<dbReference type="CDD" id="cd04301">
    <property type="entry name" value="NAT_SF"/>
    <property type="match status" value="2"/>
</dbReference>
<dbReference type="Proteomes" id="UP000248889">
    <property type="component" value="Unassembled WGS sequence"/>
</dbReference>
<dbReference type="RefSeq" id="WP_111503455.1">
    <property type="nucleotide sequence ID" value="NZ_QKYN01000086.1"/>
</dbReference>
<keyword evidence="5" id="KW-1185">Reference proteome</keyword>
<accession>A0A2X0K7K9</accession>
<name>A0A2X0K7K9_9ACTN</name>
<evidence type="ECO:0000259" key="3">
    <source>
        <dbReference type="PROSITE" id="PS51186"/>
    </source>
</evidence>
<keyword evidence="2" id="KW-0012">Acyltransferase</keyword>
<comment type="caution">
    <text evidence="4">The sequence shown here is derived from an EMBL/GenBank/DDBJ whole genome shotgun (WGS) entry which is preliminary data.</text>
</comment>
<dbReference type="Pfam" id="PF00583">
    <property type="entry name" value="Acetyltransf_1"/>
    <property type="match status" value="2"/>
</dbReference>
<dbReference type="PANTHER" id="PTHR43420">
    <property type="entry name" value="ACETYLTRANSFERASE"/>
    <property type="match status" value="1"/>
</dbReference>
<feature type="domain" description="N-acetyltransferase" evidence="3">
    <location>
        <begin position="127"/>
        <end position="282"/>
    </location>
</feature>
<dbReference type="OrthoDB" id="3381976at2"/>
<evidence type="ECO:0000256" key="2">
    <source>
        <dbReference type="ARBA" id="ARBA00023315"/>
    </source>
</evidence>
<reference evidence="4 5" key="1">
    <citation type="submission" date="2018-06" db="EMBL/GenBank/DDBJ databases">
        <title>Streptacidiphilus pinicola sp. nov., isolated from pine grove soil.</title>
        <authorList>
            <person name="Roh S.G."/>
            <person name="Park S."/>
            <person name="Kim M.-K."/>
            <person name="Yun B.-R."/>
            <person name="Park J."/>
            <person name="Kim M.J."/>
            <person name="Kim Y.S."/>
            <person name="Kim S.B."/>
        </authorList>
    </citation>
    <scope>NUCLEOTIDE SEQUENCE [LARGE SCALE GENOMIC DNA]</scope>
    <source>
        <strain evidence="4 5">MMS16-CNU450</strain>
    </source>
</reference>
<dbReference type="GO" id="GO:0016747">
    <property type="term" value="F:acyltransferase activity, transferring groups other than amino-acyl groups"/>
    <property type="evidence" value="ECO:0007669"/>
    <property type="project" value="InterPro"/>
</dbReference>
<feature type="domain" description="N-acetyltransferase" evidence="3">
    <location>
        <begin position="1"/>
        <end position="126"/>
    </location>
</feature>
<gene>
    <name evidence="4" type="ORF">DN069_22075</name>
</gene>
<keyword evidence="1 4" id="KW-0808">Transferase</keyword>
<evidence type="ECO:0000256" key="1">
    <source>
        <dbReference type="ARBA" id="ARBA00022679"/>
    </source>
</evidence>
<sequence length="282" mass="30630">MTTTLRPTGPERTDARGTRERSYAICVNGREVGGVRLEASPDGVGQIYGLLVNEPDRGRGRGTIAVLAGEEILRAWGCTRSEGSVIGEEGPVVDRSLRWMRNLGYLLTARNMVKSLPVTPPELPTGLTSRPMAAAEFAAWHDEQVGGYAERLVQHTGLTPEQGRAKSVADHTRLLPQGLDTPGVSITRLLAEDEVVGTIWVSAPAPLQPSDERPAWVYKVEVAEPFRGRGHGRALMLLAEQVTLAAGLHDLALNVHAGNTPAERLYESLGYRTFRWAVGKEL</sequence>
<dbReference type="InterPro" id="IPR000182">
    <property type="entry name" value="GNAT_dom"/>
</dbReference>
<proteinExistence type="predicted"/>
<dbReference type="AlphaFoldDB" id="A0A2X0K7K9"/>
<protein>
    <submittedName>
        <fullName evidence="4">GNAT family N-acetyltransferase</fullName>
    </submittedName>
</protein>
<dbReference type="SUPFAM" id="SSF55729">
    <property type="entry name" value="Acyl-CoA N-acyltransferases (Nat)"/>
    <property type="match status" value="2"/>
</dbReference>
<dbReference type="InterPro" id="IPR050680">
    <property type="entry name" value="YpeA/RimI_acetyltransf"/>
</dbReference>
<dbReference type="InterPro" id="IPR016181">
    <property type="entry name" value="Acyl_CoA_acyltransferase"/>
</dbReference>
<evidence type="ECO:0000313" key="4">
    <source>
        <dbReference type="EMBL" id="RAG83519.1"/>
    </source>
</evidence>
<dbReference type="EMBL" id="QKYN01000086">
    <property type="protein sequence ID" value="RAG83519.1"/>
    <property type="molecule type" value="Genomic_DNA"/>
</dbReference>
<dbReference type="Gene3D" id="3.40.630.30">
    <property type="match status" value="2"/>
</dbReference>